<evidence type="ECO:0000313" key="1">
    <source>
        <dbReference type="EMBL" id="MDY8108856.1"/>
    </source>
</evidence>
<keyword evidence="2" id="KW-1185">Reference proteome</keyword>
<protein>
    <submittedName>
        <fullName evidence="1">Uncharacterized protein</fullName>
    </submittedName>
</protein>
<gene>
    <name evidence="1" type="ORF">U0C82_06820</name>
</gene>
<dbReference type="EMBL" id="JAXLPB010000002">
    <property type="protein sequence ID" value="MDY8108856.1"/>
    <property type="molecule type" value="Genomic_DNA"/>
</dbReference>
<sequence>MSIETHSDDPTWLPLVRAGIFEALPDPLNWEDTPELAHFIDGYVVSEVAGLGSLRIWANVRAEAANETESWSGTALELWCCLFYEHRRYRHFGEDPTGQDRYLLHALCSALRRELVGLPTADRAEITRLFIPLEPPQP</sequence>
<comment type="caution">
    <text evidence="1">The sequence shown here is derived from an EMBL/GenBank/DDBJ whole genome shotgun (WGS) entry which is preliminary data.</text>
</comment>
<dbReference type="Proteomes" id="UP001294412">
    <property type="component" value="Unassembled WGS sequence"/>
</dbReference>
<dbReference type="RefSeq" id="WP_322186325.1">
    <property type="nucleotide sequence ID" value="NZ_JAXLPB010000002.1"/>
</dbReference>
<reference evidence="1 2" key="1">
    <citation type="submission" date="2023-12" db="EMBL/GenBank/DDBJ databases">
        <title>Description of Novel Strain Fulvimarina sp. 2208YS6-2-32 isolated from Uroteuthis (Photololigo) edulis.</title>
        <authorList>
            <person name="Park J.-S."/>
        </authorList>
    </citation>
    <scope>NUCLEOTIDE SEQUENCE [LARGE SCALE GENOMIC DNA]</scope>
    <source>
        <strain evidence="1 2">2208YS6-2-32</strain>
    </source>
</reference>
<accession>A0ABU5I0D7</accession>
<organism evidence="1 2">
    <name type="scientific">Fulvimarina uroteuthidis</name>
    <dbReference type="NCBI Taxonomy" id="3098149"/>
    <lineage>
        <taxon>Bacteria</taxon>
        <taxon>Pseudomonadati</taxon>
        <taxon>Pseudomonadota</taxon>
        <taxon>Alphaproteobacteria</taxon>
        <taxon>Hyphomicrobiales</taxon>
        <taxon>Aurantimonadaceae</taxon>
        <taxon>Fulvimarina</taxon>
    </lineage>
</organism>
<name>A0ABU5I0D7_9HYPH</name>
<evidence type="ECO:0000313" key="2">
    <source>
        <dbReference type="Proteomes" id="UP001294412"/>
    </source>
</evidence>
<proteinExistence type="predicted"/>